<dbReference type="NCBIfam" id="TIGR02909">
    <property type="entry name" value="spore_YkwD"/>
    <property type="match status" value="1"/>
</dbReference>
<dbReference type="RefSeq" id="WP_245888321.1">
    <property type="nucleotide sequence ID" value="NZ_PVTZ01000005.1"/>
</dbReference>
<dbReference type="Pfam" id="PF00188">
    <property type="entry name" value="CAP"/>
    <property type="match status" value="1"/>
</dbReference>
<feature type="compositionally biased region" description="Basic and acidic residues" evidence="1">
    <location>
        <begin position="90"/>
        <end position="104"/>
    </location>
</feature>
<feature type="signal peptide" evidence="2">
    <location>
        <begin position="1"/>
        <end position="25"/>
    </location>
</feature>
<dbReference type="InterPro" id="IPR035940">
    <property type="entry name" value="CAP_sf"/>
</dbReference>
<keyword evidence="2" id="KW-0732">Signal</keyword>
<organism evidence="4 5">
    <name type="scientific">Laceyella sediminis</name>
    <dbReference type="NCBI Taxonomy" id="573074"/>
    <lineage>
        <taxon>Bacteria</taxon>
        <taxon>Bacillati</taxon>
        <taxon>Bacillota</taxon>
        <taxon>Bacilli</taxon>
        <taxon>Bacillales</taxon>
        <taxon>Thermoactinomycetaceae</taxon>
        <taxon>Laceyella</taxon>
    </lineage>
</organism>
<accession>A0ABX5ERI0</accession>
<dbReference type="Gene3D" id="3.40.33.10">
    <property type="entry name" value="CAP"/>
    <property type="match status" value="1"/>
</dbReference>
<feature type="compositionally biased region" description="Basic and acidic residues" evidence="1">
    <location>
        <begin position="58"/>
        <end position="82"/>
    </location>
</feature>
<dbReference type="PROSITE" id="PS51257">
    <property type="entry name" value="PROKAR_LIPOPROTEIN"/>
    <property type="match status" value="1"/>
</dbReference>
<feature type="chain" id="PRO_5046562174" evidence="2">
    <location>
        <begin position="26"/>
        <end position="255"/>
    </location>
</feature>
<sequence>MRLAMSTLGLAVLVALTGCAPEAKSTETETKSVAKPVPEAEPVTETNDVTVAMEEPPSLEKAEKPSEQVEKQTKPEIKEEAKPSAPSPSKQEKRAESTDREKSTSKRTTNQADDKPNQSVADKSQSAMLAIEKEVVALVNKERQQRGLRKLEISESVSRVARKKSEDMKENNYFSHDSPTYGSPFDMLKRFGVKYRMAGENIAAGQTTAEKVMESWMNSDGHRANILNPDYTHIGVGYVKGGSYGCYWTQQFIAK</sequence>
<feature type="region of interest" description="Disordered" evidence="1">
    <location>
        <begin position="21"/>
        <end position="125"/>
    </location>
</feature>
<dbReference type="CDD" id="cd05379">
    <property type="entry name" value="CAP_bacterial"/>
    <property type="match status" value="1"/>
</dbReference>
<feature type="compositionally biased region" description="Polar residues" evidence="1">
    <location>
        <begin position="106"/>
        <end position="125"/>
    </location>
</feature>
<evidence type="ECO:0000313" key="5">
    <source>
        <dbReference type="Proteomes" id="UP000238836"/>
    </source>
</evidence>
<name>A0ABX5ERI0_9BACL</name>
<dbReference type="PANTHER" id="PTHR31157:SF1">
    <property type="entry name" value="SCP DOMAIN-CONTAINING PROTEIN"/>
    <property type="match status" value="1"/>
</dbReference>
<dbReference type="SUPFAM" id="SSF55797">
    <property type="entry name" value="PR-1-like"/>
    <property type="match status" value="1"/>
</dbReference>
<proteinExistence type="predicted"/>
<evidence type="ECO:0000259" key="3">
    <source>
        <dbReference type="Pfam" id="PF00188"/>
    </source>
</evidence>
<evidence type="ECO:0000313" key="4">
    <source>
        <dbReference type="EMBL" id="PRZ14880.1"/>
    </source>
</evidence>
<dbReference type="EMBL" id="PVTZ01000005">
    <property type="protein sequence ID" value="PRZ14880.1"/>
    <property type="molecule type" value="Genomic_DNA"/>
</dbReference>
<dbReference type="Proteomes" id="UP000238836">
    <property type="component" value="Unassembled WGS sequence"/>
</dbReference>
<reference evidence="4 5" key="1">
    <citation type="submission" date="2018-03" db="EMBL/GenBank/DDBJ databases">
        <title>Genomic Encyclopedia of Archaeal and Bacterial Type Strains, Phase II (KMG-II): from individual species to whole genera.</title>
        <authorList>
            <person name="Goeker M."/>
        </authorList>
    </citation>
    <scope>NUCLEOTIDE SEQUENCE [LARGE SCALE GENOMIC DNA]</scope>
    <source>
        <strain evidence="4 5">RHA1</strain>
    </source>
</reference>
<dbReference type="PANTHER" id="PTHR31157">
    <property type="entry name" value="SCP DOMAIN-CONTAINING PROTEIN"/>
    <property type="match status" value="1"/>
</dbReference>
<feature type="domain" description="SCP" evidence="3">
    <location>
        <begin position="137"/>
        <end position="252"/>
    </location>
</feature>
<dbReference type="InterPro" id="IPR014258">
    <property type="entry name" value="CAP_domain_YkwD-like"/>
</dbReference>
<evidence type="ECO:0000256" key="1">
    <source>
        <dbReference type="SAM" id="MobiDB-lite"/>
    </source>
</evidence>
<comment type="caution">
    <text evidence="4">The sequence shown here is derived from an EMBL/GenBank/DDBJ whole genome shotgun (WGS) entry which is preliminary data.</text>
</comment>
<keyword evidence="5" id="KW-1185">Reference proteome</keyword>
<gene>
    <name evidence="4" type="ORF">CLV36_105196</name>
</gene>
<dbReference type="InterPro" id="IPR014044">
    <property type="entry name" value="CAP_dom"/>
</dbReference>
<protein>
    <submittedName>
        <fullName evidence="4">YkwD family protein</fullName>
    </submittedName>
</protein>
<evidence type="ECO:0000256" key="2">
    <source>
        <dbReference type="SAM" id="SignalP"/>
    </source>
</evidence>